<proteinExistence type="inferred from homology"/>
<feature type="region of interest" description="Disordered" evidence="2">
    <location>
        <begin position="741"/>
        <end position="769"/>
    </location>
</feature>
<comment type="caution">
    <text evidence="3">The sequence shown here is derived from an EMBL/GenBank/DDBJ whole genome shotgun (WGS) entry which is preliminary data.</text>
</comment>
<evidence type="ECO:0000313" key="4">
    <source>
        <dbReference type="Proteomes" id="UP000236928"/>
    </source>
</evidence>
<dbReference type="SUPFAM" id="SSF111126">
    <property type="entry name" value="Ligand-binding domain in the NO signalling and Golgi transport"/>
    <property type="match status" value="1"/>
</dbReference>
<dbReference type="InterPro" id="IPR007194">
    <property type="entry name" value="TRAPP_component"/>
</dbReference>
<dbReference type="Pfam" id="PF04051">
    <property type="entry name" value="TRAPP"/>
    <property type="match status" value="1"/>
</dbReference>
<dbReference type="GO" id="GO:0005801">
    <property type="term" value="C:cis-Golgi network"/>
    <property type="evidence" value="ECO:0007669"/>
    <property type="project" value="TreeGrafter"/>
</dbReference>
<keyword evidence="4" id="KW-1185">Reference proteome</keyword>
<feature type="compositionally biased region" description="Basic residues" evidence="2">
    <location>
        <begin position="261"/>
        <end position="272"/>
    </location>
</feature>
<dbReference type="PANTHER" id="PTHR12817">
    <property type="entry name" value="TRAFFICKING PROTEIN PARTICLE COMPLEX SUBUNIT 6B"/>
    <property type="match status" value="1"/>
</dbReference>
<evidence type="ECO:0000256" key="2">
    <source>
        <dbReference type="SAM" id="MobiDB-lite"/>
    </source>
</evidence>
<dbReference type="GO" id="GO:0006888">
    <property type="term" value="P:endoplasmic reticulum to Golgi vesicle-mediated transport"/>
    <property type="evidence" value="ECO:0007669"/>
    <property type="project" value="TreeGrafter"/>
</dbReference>
<feature type="region of interest" description="Disordered" evidence="2">
    <location>
        <begin position="788"/>
        <end position="813"/>
    </location>
</feature>
<dbReference type="EMBL" id="JIBK01000041">
    <property type="protein sequence ID" value="POM84331.1"/>
    <property type="molecule type" value="Genomic_DNA"/>
</dbReference>
<dbReference type="InterPro" id="IPR024096">
    <property type="entry name" value="NO_sig/Golgi_transp_ligand-bd"/>
</dbReference>
<evidence type="ECO:0000256" key="1">
    <source>
        <dbReference type="ARBA" id="ARBA00006218"/>
    </source>
</evidence>
<feature type="compositionally biased region" description="Polar residues" evidence="2">
    <location>
        <begin position="244"/>
        <end position="259"/>
    </location>
</feature>
<dbReference type="OrthoDB" id="941624at2759"/>
<evidence type="ECO:0000313" key="3">
    <source>
        <dbReference type="EMBL" id="POM84331.1"/>
    </source>
</evidence>
<feature type="compositionally biased region" description="Basic residues" evidence="2">
    <location>
        <begin position="751"/>
        <end position="760"/>
    </location>
</feature>
<gene>
    <name evidence="3" type="ORF">CmeUKMEL1_11860</name>
</gene>
<organism evidence="3 4">
    <name type="scientific">Cryptosporidium meleagridis</name>
    <dbReference type="NCBI Taxonomy" id="93969"/>
    <lineage>
        <taxon>Eukaryota</taxon>
        <taxon>Sar</taxon>
        <taxon>Alveolata</taxon>
        <taxon>Apicomplexa</taxon>
        <taxon>Conoidasida</taxon>
        <taxon>Coccidia</taxon>
        <taxon>Eucoccidiorida</taxon>
        <taxon>Eimeriorina</taxon>
        <taxon>Cryptosporidiidae</taxon>
        <taxon>Cryptosporidium</taxon>
    </lineage>
</organism>
<dbReference type="GO" id="GO:0030008">
    <property type="term" value="C:TRAPP complex"/>
    <property type="evidence" value="ECO:0007669"/>
    <property type="project" value="TreeGrafter"/>
</dbReference>
<dbReference type="CDD" id="cd14944">
    <property type="entry name" value="TRAPPC6A_Trs33"/>
    <property type="match status" value="1"/>
</dbReference>
<dbReference type="InterPro" id="IPR037992">
    <property type="entry name" value="TRAPPC6/Trs33"/>
</dbReference>
<dbReference type="AlphaFoldDB" id="A0A2P4Z2S2"/>
<dbReference type="GO" id="GO:0005802">
    <property type="term" value="C:trans-Golgi network"/>
    <property type="evidence" value="ECO:0007669"/>
    <property type="project" value="TreeGrafter"/>
</dbReference>
<dbReference type="VEuPathDB" id="CryptoDB:CmeUKMEL1_11860"/>
<comment type="similarity">
    <text evidence="1">Belongs to the TRAPP small subunits family. BET3 subfamily.</text>
</comment>
<name>A0A2P4Z2S2_9CRYT</name>
<dbReference type="PANTHER" id="PTHR12817:SF0">
    <property type="entry name" value="GEO08327P1"/>
    <property type="match status" value="1"/>
</dbReference>
<dbReference type="Proteomes" id="UP000236928">
    <property type="component" value="Unassembled WGS sequence"/>
</dbReference>
<reference evidence="3 4" key="1">
    <citation type="submission" date="2014-04" db="EMBL/GenBank/DDBJ databases">
        <title>Comparative Genomics of Cryptosporidium Species.</title>
        <authorList>
            <person name="Silva J.C."/>
            <person name="Su Q."/>
            <person name="Chalmers R."/>
            <person name="Chibucos M.C."/>
            <person name="Elwin K."/>
            <person name="Godinez A."/>
            <person name="Guo F."/>
            <person name="Huynh K."/>
            <person name="Orvis J."/>
            <person name="Ott S."/>
            <person name="Sadzewicz L."/>
            <person name="Sengamalay N."/>
            <person name="Shetty A."/>
            <person name="Sun M."/>
            <person name="Tallon L."/>
            <person name="Xiao L."/>
            <person name="Zhang H."/>
            <person name="Fraser C.M."/>
            <person name="Zhu G."/>
            <person name="Kissinger J."/>
            <person name="Widmer G."/>
        </authorList>
    </citation>
    <scope>NUCLEOTIDE SEQUENCE [LARGE SCALE GENOMIC DNA]</scope>
    <source>
        <strain evidence="3 4">UKMEL1</strain>
    </source>
</reference>
<feature type="region of interest" description="Disordered" evidence="2">
    <location>
        <begin position="244"/>
        <end position="290"/>
    </location>
</feature>
<protein>
    <submittedName>
        <fullName evidence="3">Transport protein particle (TRAPP) component family protein</fullName>
    </submittedName>
</protein>
<accession>A0A2P4Z2S2</accession>
<feature type="region of interest" description="Disordered" evidence="2">
    <location>
        <begin position="896"/>
        <end position="920"/>
    </location>
</feature>
<sequence length="1060" mass="120717">MEENNQISLSLLTFLRYEYLNYCINKSSELISDEKNLQIGKNSKKLSISGLQVCKDSLIRELSMSTLEESGFYLGIRLVERLSVFRHRIYDQKEIIKFICKDLWNFIFLKQADRLKTNRRGGYAILDNELIWLSKLPSSISANSRKLQFEPAINVIIVCGIIRGALQHLGLTCSVAAEVSKIPSSGIKSNSITPLRQPFETFVTGNDETYKSVDRWRSKYYSSNDDYLSPTFLDDSYSLSSSPIFHNDTPNTTMGTPVTSPRKKSNSTRKVRVSMDSVHTNSNENTPINCLNYKRPPSIGTPILTPPSAKTAIHDNEGFLIPDLPGTSRTRNFRSSNRSDISRSCNNYLSADPVHITMPPRLGMPSQTPLNMKDQYRKSPLPVVSANLDYRTVYMGEKLAARAKDLRRNYTVSLREASPFYRNNYDFDHSYSENPTIHEEDLILHHGEILRNKYSKLHRVRPSANCVTSDQRSRSLSSYYSESVSRKNFSPGYRSNSLYNNHRDSIFGNFRWNNKRRRLGSYIINKNDILQQHIQIIDKSLDRSSKDDFALFEGEMLDSPVSDKNCTRESSSPVKSRYINLQEPKFNLEKRSVRSISSTSNEVKLSNINTLEANNSEAIDYSADNMRNLEELSDSGKLIFKHFDSNEPDDQAQLDDPAQPDDQDVSFNSVFESSQINEYEGSGIQNPSVDLMSSTSKKHLASEISNSSLDEIVPHPIPNSSEISSGNVHEALNEIETFTNNDSHFNENRPSKSKNVKNKRIRTEGQKKHARVKAINRRRHIDYHIPIDQVKPPHGIGTKPLSDENSNFEDSSRRYPKRLRTAPLKWYLGERLEYHRDEKNELGYTIAAIHKVANPRMLPNERGSIHPNSDISIYPASCKPNTDELEFHKNSRKVCSAKSKSRAENKNISKRGRSKVKSVSGKYQENKSNAVVLKDFETNEEFSMISVFDRNTLCWADVEYTAGKPYSVALSFISSQATCCEICLPPLTEKGLDESQDNYILGHVYMAPDSKSLQIMISDNNVYNIGVGDWFLIPDNTNYNFSNTSNHSEIYISLYVIKDI</sequence>
<dbReference type="Gene3D" id="3.30.1380.20">
    <property type="entry name" value="Trafficking protein particle complex subunit 3"/>
    <property type="match status" value="1"/>
</dbReference>
<feature type="compositionally biased region" description="Polar residues" evidence="2">
    <location>
        <begin position="277"/>
        <end position="289"/>
    </location>
</feature>